<evidence type="ECO:0000313" key="2">
    <source>
        <dbReference type="Proteomes" id="UP000479710"/>
    </source>
</evidence>
<proteinExistence type="predicted"/>
<dbReference type="AlphaFoldDB" id="A0A6G1CFN2"/>
<protein>
    <submittedName>
        <fullName evidence="1">Uncharacterized protein</fullName>
    </submittedName>
</protein>
<sequence>MDAVSDRKLPPELRGRANAVSIDGNNKLALRPEGCLFNTFPQESQQRRFHSSEHYIMAMIPQLPEA</sequence>
<dbReference type="EMBL" id="SPHZ02000009">
    <property type="protein sequence ID" value="KAF0898423.1"/>
    <property type="molecule type" value="Genomic_DNA"/>
</dbReference>
<organism evidence="1 2">
    <name type="scientific">Oryza meyeriana var. granulata</name>
    <dbReference type="NCBI Taxonomy" id="110450"/>
    <lineage>
        <taxon>Eukaryota</taxon>
        <taxon>Viridiplantae</taxon>
        <taxon>Streptophyta</taxon>
        <taxon>Embryophyta</taxon>
        <taxon>Tracheophyta</taxon>
        <taxon>Spermatophyta</taxon>
        <taxon>Magnoliopsida</taxon>
        <taxon>Liliopsida</taxon>
        <taxon>Poales</taxon>
        <taxon>Poaceae</taxon>
        <taxon>BOP clade</taxon>
        <taxon>Oryzoideae</taxon>
        <taxon>Oryzeae</taxon>
        <taxon>Oryzinae</taxon>
        <taxon>Oryza</taxon>
        <taxon>Oryza meyeriana</taxon>
    </lineage>
</organism>
<keyword evidence="2" id="KW-1185">Reference proteome</keyword>
<comment type="caution">
    <text evidence="1">The sequence shown here is derived from an EMBL/GenBank/DDBJ whole genome shotgun (WGS) entry which is preliminary data.</text>
</comment>
<dbReference type="OrthoDB" id="1922282at2759"/>
<gene>
    <name evidence="1" type="ORF">E2562_007259</name>
</gene>
<accession>A0A6G1CFN2</accession>
<reference evidence="1 2" key="1">
    <citation type="submission" date="2019-11" db="EMBL/GenBank/DDBJ databases">
        <title>Whole genome sequence of Oryza granulata.</title>
        <authorList>
            <person name="Li W."/>
        </authorList>
    </citation>
    <scope>NUCLEOTIDE SEQUENCE [LARGE SCALE GENOMIC DNA]</scope>
    <source>
        <strain evidence="2">cv. Menghai</strain>
        <tissue evidence="1">Leaf</tissue>
    </source>
</reference>
<dbReference type="Proteomes" id="UP000479710">
    <property type="component" value="Unassembled WGS sequence"/>
</dbReference>
<evidence type="ECO:0000313" key="1">
    <source>
        <dbReference type="EMBL" id="KAF0898423.1"/>
    </source>
</evidence>
<name>A0A6G1CFN2_9ORYZ</name>